<sequence length="218" mass="25440">MFHVDKALTKKLSKDYKTRSRGKLKSIVQNVLNDARKLFDVKKFNRSIKFNLLDTKFLKNNQMVPMDENASTYLKNYCDFQSKRKVAMKRLYLSVLITGLDIFHVNNGKTVRANSGRGYTRGMCSIRKSCALLEWEPKTIGFLLAHEIGHSLGMNHDGPPYNLCRDQRHIMAVRYHPNHHPTAWSSCSIHSFKQFMMSGKSWCIREEKRRINFKSVHQ</sequence>
<dbReference type="OrthoDB" id="10035764at2759"/>
<name>A0A8J2QJC1_9NEOP</name>
<comment type="caution">
    <text evidence="4">The sequence shown here is derived from an EMBL/GenBank/DDBJ whole genome shotgun (WGS) entry which is preliminary data.</text>
</comment>
<dbReference type="Pfam" id="PF01421">
    <property type="entry name" value="Reprolysin"/>
    <property type="match status" value="1"/>
</dbReference>
<dbReference type="EMBL" id="CAKASE010000050">
    <property type="protein sequence ID" value="CAG9564252.1"/>
    <property type="molecule type" value="Genomic_DNA"/>
</dbReference>
<proteinExistence type="predicted"/>
<evidence type="ECO:0000259" key="3">
    <source>
        <dbReference type="PROSITE" id="PS50215"/>
    </source>
</evidence>
<dbReference type="PANTHER" id="PTHR11905">
    <property type="entry name" value="ADAM A DISINTEGRIN AND METALLOPROTEASE DOMAIN"/>
    <property type="match status" value="1"/>
</dbReference>
<gene>
    <name evidence="4" type="ORF">DCHRY22_LOCUS5264</name>
</gene>
<dbReference type="SUPFAM" id="SSF55486">
    <property type="entry name" value="Metalloproteases ('zincins'), catalytic domain"/>
    <property type="match status" value="1"/>
</dbReference>
<evidence type="ECO:0000256" key="2">
    <source>
        <dbReference type="PROSITE-ProRule" id="PRU00276"/>
    </source>
</evidence>
<keyword evidence="1" id="KW-0645">Protease</keyword>
<feature type="binding site" evidence="2">
    <location>
        <position position="156"/>
    </location>
    <ligand>
        <name>Zn(2+)</name>
        <dbReference type="ChEBI" id="CHEBI:29105"/>
        <note>catalytic</note>
    </ligand>
</feature>
<organism evidence="4 5">
    <name type="scientific">Danaus chrysippus</name>
    <name type="common">African queen</name>
    <dbReference type="NCBI Taxonomy" id="151541"/>
    <lineage>
        <taxon>Eukaryota</taxon>
        <taxon>Metazoa</taxon>
        <taxon>Ecdysozoa</taxon>
        <taxon>Arthropoda</taxon>
        <taxon>Hexapoda</taxon>
        <taxon>Insecta</taxon>
        <taxon>Pterygota</taxon>
        <taxon>Neoptera</taxon>
        <taxon>Endopterygota</taxon>
        <taxon>Lepidoptera</taxon>
        <taxon>Glossata</taxon>
        <taxon>Ditrysia</taxon>
        <taxon>Papilionoidea</taxon>
        <taxon>Nymphalidae</taxon>
        <taxon>Danainae</taxon>
        <taxon>Danaini</taxon>
        <taxon>Danaina</taxon>
        <taxon>Danaus</taxon>
        <taxon>Anosia</taxon>
    </lineage>
</organism>
<evidence type="ECO:0000313" key="5">
    <source>
        <dbReference type="Proteomes" id="UP000789524"/>
    </source>
</evidence>
<dbReference type="PANTHER" id="PTHR11905:SF159">
    <property type="entry name" value="ADAM METALLOPROTEASE"/>
    <property type="match status" value="1"/>
</dbReference>
<dbReference type="InterPro" id="IPR001590">
    <property type="entry name" value="Peptidase_M12B"/>
</dbReference>
<dbReference type="GO" id="GO:0006508">
    <property type="term" value="P:proteolysis"/>
    <property type="evidence" value="ECO:0007669"/>
    <property type="project" value="InterPro"/>
</dbReference>
<dbReference type="AlphaFoldDB" id="A0A8J2QJC1"/>
<comment type="caution">
    <text evidence="2">Lacks conserved residue(s) required for the propagation of feature annotation.</text>
</comment>
<keyword evidence="1" id="KW-0482">Metalloprotease</keyword>
<keyword evidence="5" id="KW-1185">Reference proteome</keyword>
<feature type="binding site" evidence="2">
    <location>
        <position position="146"/>
    </location>
    <ligand>
        <name>Zn(2+)</name>
        <dbReference type="ChEBI" id="CHEBI:29105"/>
        <note>catalytic</note>
    </ligand>
</feature>
<protein>
    <submittedName>
        <fullName evidence="4">(African queen) hypothetical protein</fullName>
    </submittedName>
</protein>
<keyword evidence="2" id="KW-0479">Metal-binding</keyword>
<reference evidence="4" key="1">
    <citation type="submission" date="2021-09" db="EMBL/GenBank/DDBJ databases">
        <authorList>
            <person name="Martin H S."/>
        </authorList>
    </citation>
    <scope>NUCLEOTIDE SEQUENCE</scope>
</reference>
<evidence type="ECO:0000256" key="1">
    <source>
        <dbReference type="ARBA" id="ARBA00023049"/>
    </source>
</evidence>
<dbReference type="InterPro" id="IPR024079">
    <property type="entry name" value="MetalloPept_cat_dom_sf"/>
</dbReference>
<dbReference type="GO" id="GO:0004222">
    <property type="term" value="F:metalloendopeptidase activity"/>
    <property type="evidence" value="ECO:0007669"/>
    <property type="project" value="InterPro"/>
</dbReference>
<dbReference type="Proteomes" id="UP000789524">
    <property type="component" value="Unassembled WGS sequence"/>
</dbReference>
<evidence type="ECO:0000313" key="4">
    <source>
        <dbReference type="EMBL" id="CAG9564252.1"/>
    </source>
</evidence>
<accession>A0A8J2QJC1</accession>
<keyword evidence="2" id="KW-0862">Zinc</keyword>
<feature type="active site" evidence="2">
    <location>
        <position position="147"/>
    </location>
</feature>
<dbReference type="GO" id="GO:0046872">
    <property type="term" value="F:metal ion binding"/>
    <property type="evidence" value="ECO:0007669"/>
    <property type="project" value="UniProtKB-KW"/>
</dbReference>
<dbReference type="PROSITE" id="PS50215">
    <property type="entry name" value="ADAM_MEPRO"/>
    <property type="match status" value="1"/>
</dbReference>
<dbReference type="Gene3D" id="3.40.390.10">
    <property type="entry name" value="Collagenase (Catalytic Domain)"/>
    <property type="match status" value="1"/>
</dbReference>
<keyword evidence="1" id="KW-0378">Hydrolase</keyword>
<feature type="binding site" evidence="2">
    <location>
        <position position="150"/>
    </location>
    <ligand>
        <name>Zn(2+)</name>
        <dbReference type="ChEBI" id="CHEBI:29105"/>
        <note>catalytic</note>
    </ligand>
</feature>
<feature type="domain" description="Peptidase M12B" evidence="3">
    <location>
        <begin position="1"/>
        <end position="208"/>
    </location>
</feature>